<dbReference type="AlphaFoldDB" id="A0A7S4DXW8"/>
<name>A0A7S4DXW8_9EUKA</name>
<feature type="transmembrane region" description="Helical" evidence="2">
    <location>
        <begin position="132"/>
        <end position="154"/>
    </location>
</feature>
<sequence length="364" mass="40804">MDCLLHRDIDFSPILVTVTALLMICGALFGSLHSLWLRTMPQSSCVSVDRQSEIQFYVWSIIRFNWSLVFLFGPLLCLFASFDISKSCRECFLVSVLLPLGYLGSQLLKHHVIIGRSVLAHQDGEHRRLRSILLWVISIILILFIASIAIRTTLVDVNTDYQCPDGRVICGANNMTFGQVILALIELLVSIISITLYVQPLFNPVRSESAKAFRAIAVRTLVTSTLMIASSLTLYLSMAVLGHKRIINRELLTVLVASDMLINSCLLNATWTSQYYCKIVINAFGMEEEDRSREFQEALPQVNKESTDTASIFQSGKLSGLKSGIMSSPRPTRMSQISENFHKYSVETKETGSKPSKKNLQRKA</sequence>
<proteinExistence type="predicted"/>
<feature type="region of interest" description="Disordered" evidence="1">
    <location>
        <begin position="321"/>
        <end position="340"/>
    </location>
</feature>
<feature type="transmembrane region" description="Helical" evidence="2">
    <location>
        <begin position="91"/>
        <end position="112"/>
    </location>
</feature>
<keyword evidence="2" id="KW-1133">Transmembrane helix</keyword>
<keyword evidence="2" id="KW-0812">Transmembrane</keyword>
<feature type="transmembrane region" description="Helical" evidence="2">
    <location>
        <begin position="218"/>
        <end position="241"/>
    </location>
</feature>
<feature type="region of interest" description="Disordered" evidence="1">
    <location>
        <begin position="345"/>
        <end position="364"/>
    </location>
</feature>
<reference evidence="3" key="1">
    <citation type="submission" date="2021-01" db="EMBL/GenBank/DDBJ databases">
        <authorList>
            <person name="Corre E."/>
            <person name="Pelletier E."/>
            <person name="Niang G."/>
            <person name="Scheremetjew M."/>
            <person name="Finn R."/>
            <person name="Kale V."/>
            <person name="Holt S."/>
            <person name="Cochrane G."/>
            <person name="Meng A."/>
            <person name="Brown T."/>
            <person name="Cohen L."/>
        </authorList>
    </citation>
    <scope>NUCLEOTIDE SEQUENCE</scope>
    <source>
        <strain evidence="3">CCCM811</strain>
    </source>
</reference>
<feature type="compositionally biased region" description="Basic residues" evidence="1">
    <location>
        <begin position="355"/>
        <end position="364"/>
    </location>
</feature>
<gene>
    <name evidence="3" type="ORF">LGLO00237_LOCUS30048</name>
</gene>
<accession>A0A7S4DXW8</accession>
<dbReference type="EMBL" id="HBIV01042751">
    <property type="protein sequence ID" value="CAE0678266.1"/>
    <property type="molecule type" value="Transcribed_RNA"/>
</dbReference>
<evidence type="ECO:0000256" key="1">
    <source>
        <dbReference type="SAM" id="MobiDB-lite"/>
    </source>
</evidence>
<feature type="transmembrane region" description="Helical" evidence="2">
    <location>
        <begin position="12"/>
        <end position="36"/>
    </location>
</feature>
<feature type="transmembrane region" description="Helical" evidence="2">
    <location>
        <begin position="56"/>
        <end position="79"/>
    </location>
</feature>
<keyword evidence="2" id="KW-0472">Membrane</keyword>
<feature type="transmembrane region" description="Helical" evidence="2">
    <location>
        <begin position="175"/>
        <end position="198"/>
    </location>
</feature>
<protein>
    <submittedName>
        <fullName evidence="3">Uncharacterized protein</fullName>
    </submittedName>
</protein>
<evidence type="ECO:0000256" key="2">
    <source>
        <dbReference type="SAM" id="Phobius"/>
    </source>
</evidence>
<feature type="compositionally biased region" description="Polar residues" evidence="1">
    <location>
        <begin position="325"/>
        <end position="339"/>
    </location>
</feature>
<evidence type="ECO:0000313" key="3">
    <source>
        <dbReference type="EMBL" id="CAE0678266.1"/>
    </source>
</evidence>
<organism evidence="3">
    <name type="scientific">Lotharella globosa</name>
    <dbReference type="NCBI Taxonomy" id="91324"/>
    <lineage>
        <taxon>Eukaryota</taxon>
        <taxon>Sar</taxon>
        <taxon>Rhizaria</taxon>
        <taxon>Cercozoa</taxon>
        <taxon>Chlorarachniophyceae</taxon>
        <taxon>Lotharella</taxon>
    </lineage>
</organism>